<dbReference type="InterPro" id="IPR050624">
    <property type="entry name" value="HTH-type_Tx_Regulator"/>
</dbReference>
<dbReference type="PANTHER" id="PTHR43479:SF11">
    <property type="entry name" value="ACREF_ENVCD OPERON REPRESSOR-RELATED"/>
    <property type="match status" value="1"/>
</dbReference>
<dbReference type="Pfam" id="PF14246">
    <property type="entry name" value="TetR_C_7"/>
    <property type="match status" value="1"/>
</dbReference>
<feature type="DNA-binding region" description="H-T-H motif" evidence="4">
    <location>
        <begin position="28"/>
        <end position="47"/>
    </location>
</feature>
<dbReference type="EMBL" id="CACVAY010000042">
    <property type="protein sequence ID" value="CAA6810084.1"/>
    <property type="molecule type" value="Genomic_DNA"/>
</dbReference>
<gene>
    <name evidence="6" type="ORF">HELGO_WM13480</name>
</gene>
<accession>A0A6S6SVF2</accession>
<evidence type="ECO:0000313" key="6">
    <source>
        <dbReference type="EMBL" id="CAA6810084.1"/>
    </source>
</evidence>
<dbReference type="InterPro" id="IPR039536">
    <property type="entry name" value="TetR_C_Proteobacteria"/>
</dbReference>
<dbReference type="GO" id="GO:0003677">
    <property type="term" value="F:DNA binding"/>
    <property type="evidence" value="ECO:0007669"/>
    <property type="project" value="UniProtKB-UniRule"/>
</dbReference>
<dbReference type="PANTHER" id="PTHR43479">
    <property type="entry name" value="ACREF/ENVCD OPERON REPRESSOR-RELATED"/>
    <property type="match status" value="1"/>
</dbReference>
<sequence length="197" mass="22692">MKLSEIKREQIIKAATREFLKQGFQNCSMDTIAQNAEVSKRTVYNHFNSKEELFLSILEHLSADDHPVFDQDFSSDQSIEDQLLEIARIEIDILQSKDVQQYARILLGELMRSDEMVQLFESKRPSCHEGFIVWLDKSIAEGQLSVTNNELASEQFFGLLKTHAFWPTLFNKQVLDSESKEQAASSTVTLFMNTYKT</sequence>
<dbReference type="SUPFAM" id="SSF48498">
    <property type="entry name" value="Tetracyclin repressor-like, C-terminal domain"/>
    <property type="match status" value="1"/>
</dbReference>
<dbReference type="PROSITE" id="PS50977">
    <property type="entry name" value="HTH_TETR_2"/>
    <property type="match status" value="1"/>
</dbReference>
<dbReference type="Pfam" id="PF00440">
    <property type="entry name" value="TetR_N"/>
    <property type="match status" value="1"/>
</dbReference>
<dbReference type="SUPFAM" id="SSF46689">
    <property type="entry name" value="Homeodomain-like"/>
    <property type="match status" value="1"/>
</dbReference>
<dbReference type="InterPro" id="IPR001647">
    <property type="entry name" value="HTH_TetR"/>
</dbReference>
<dbReference type="Gene3D" id="1.10.10.60">
    <property type="entry name" value="Homeodomain-like"/>
    <property type="match status" value="1"/>
</dbReference>
<organism evidence="6">
    <name type="scientific">uncultured Thiotrichaceae bacterium</name>
    <dbReference type="NCBI Taxonomy" id="298394"/>
    <lineage>
        <taxon>Bacteria</taxon>
        <taxon>Pseudomonadati</taxon>
        <taxon>Pseudomonadota</taxon>
        <taxon>Gammaproteobacteria</taxon>
        <taxon>Thiotrichales</taxon>
        <taxon>Thiotrichaceae</taxon>
        <taxon>environmental samples</taxon>
    </lineage>
</organism>
<protein>
    <submittedName>
        <fullName evidence="6">TetR family transcriptional regulator</fullName>
    </submittedName>
</protein>
<evidence type="ECO:0000256" key="2">
    <source>
        <dbReference type="ARBA" id="ARBA00023125"/>
    </source>
</evidence>
<dbReference type="InterPro" id="IPR009057">
    <property type="entry name" value="Homeodomain-like_sf"/>
</dbReference>
<dbReference type="FunFam" id="1.10.10.60:FF:000141">
    <property type="entry name" value="TetR family transcriptional regulator"/>
    <property type="match status" value="1"/>
</dbReference>
<evidence type="ECO:0000256" key="4">
    <source>
        <dbReference type="PROSITE-ProRule" id="PRU00335"/>
    </source>
</evidence>
<dbReference type="InterPro" id="IPR036271">
    <property type="entry name" value="Tet_transcr_reg_TetR-rel_C_sf"/>
</dbReference>
<keyword evidence="2 4" id="KW-0238">DNA-binding</keyword>
<keyword evidence="1" id="KW-0805">Transcription regulation</keyword>
<evidence type="ECO:0000256" key="1">
    <source>
        <dbReference type="ARBA" id="ARBA00023015"/>
    </source>
</evidence>
<dbReference type="InterPro" id="IPR023772">
    <property type="entry name" value="DNA-bd_HTH_TetR-type_CS"/>
</dbReference>
<dbReference type="AlphaFoldDB" id="A0A6S6SVF2"/>
<dbReference type="PROSITE" id="PS01081">
    <property type="entry name" value="HTH_TETR_1"/>
    <property type="match status" value="1"/>
</dbReference>
<proteinExistence type="predicted"/>
<name>A0A6S6SVF2_9GAMM</name>
<reference evidence="6" key="1">
    <citation type="submission" date="2020-01" db="EMBL/GenBank/DDBJ databases">
        <authorList>
            <person name="Meier V. D."/>
            <person name="Meier V D."/>
        </authorList>
    </citation>
    <scope>NUCLEOTIDE SEQUENCE</scope>
    <source>
        <strain evidence="6">HLG_WM_MAG_07</strain>
    </source>
</reference>
<keyword evidence="3" id="KW-0804">Transcription</keyword>
<dbReference type="Gene3D" id="1.10.357.10">
    <property type="entry name" value="Tetracycline Repressor, domain 2"/>
    <property type="match status" value="1"/>
</dbReference>
<dbReference type="PRINTS" id="PR00455">
    <property type="entry name" value="HTHTETR"/>
</dbReference>
<evidence type="ECO:0000256" key="3">
    <source>
        <dbReference type="ARBA" id="ARBA00023163"/>
    </source>
</evidence>
<evidence type="ECO:0000259" key="5">
    <source>
        <dbReference type="PROSITE" id="PS50977"/>
    </source>
</evidence>
<feature type="domain" description="HTH tetR-type" evidence="5">
    <location>
        <begin position="5"/>
        <end position="65"/>
    </location>
</feature>